<dbReference type="Pfam" id="PF04542">
    <property type="entry name" value="Sigma70_r2"/>
    <property type="match status" value="1"/>
</dbReference>
<keyword evidence="4" id="KW-0804">Transcription</keyword>
<evidence type="ECO:0000259" key="7">
    <source>
        <dbReference type="Pfam" id="PF08281"/>
    </source>
</evidence>
<dbReference type="Pfam" id="PF08281">
    <property type="entry name" value="Sigma70_r4_2"/>
    <property type="match status" value="1"/>
</dbReference>
<dbReference type="InterPro" id="IPR013325">
    <property type="entry name" value="RNA_pol_sigma_r2"/>
</dbReference>
<evidence type="ECO:0000256" key="3">
    <source>
        <dbReference type="ARBA" id="ARBA00023082"/>
    </source>
</evidence>
<evidence type="ECO:0000313" key="8">
    <source>
        <dbReference type="EMBL" id="GLW71614.1"/>
    </source>
</evidence>
<comment type="caution">
    <text evidence="8">The sequence shown here is derived from an EMBL/GenBank/DDBJ whole genome shotgun (WGS) entry which is preliminary data.</text>
</comment>
<dbReference type="PANTHER" id="PTHR43133">
    <property type="entry name" value="RNA POLYMERASE ECF-TYPE SIGMA FACTO"/>
    <property type="match status" value="1"/>
</dbReference>
<protein>
    <submittedName>
        <fullName evidence="8">RNA polymerase sigma factor SigK</fullName>
    </submittedName>
</protein>
<evidence type="ECO:0000256" key="4">
    <source>
        <dbReference type="ARBA" id="ARBA00023163"/>
    </source>
</evidence>
<name>A0A9W6V154_9ACTN</name>
<dbReference type="PANTHER" id="PTHR43133:SF66">
    <property type="entry name" value="ECF RNA POLYMERASE SIGMA FACTOR SIGK"/>
    <property type="match status" value="1"/>
</dbReference>
<dbReference type="NCBIfam" id="TIGR02937">
    <property type="entry name" value="sigma70-ECF"/>
    <property type="match status" value="1"/>
</dbReference>
<dbReference type="Gene3D" id="1.10.10.10">
    <property type="entry name" value="Winged helix-like DNA-binding domain superfamily/Winged helix DNA-binding domain"/>
    <property type="match status" value="1"/>
</dbReference>
<dbReference type="EMBL" id="BSSA01000012">
    <property type="protein sequence ID" value="GLW71614.1"/>
    <property type="molecule type" value="Genomic_DNA"/>
</dbReference>
<evidence type="ECO:0000256" key="2">
    <source>
        <dbReference type="ARBA" id="ARBA00023015"/>
    </source>
</evidence>
<feature type="domain" description="RNA polymerase sigma-70 region 2" evidence="6">
    <location>
        <begin position="43"/>
        <end position="109"/>
    </location>
</feature>
<sequence length="213" mass="23944">MRSTSLPAPAPSLPEDVRPPRAERLRGLVDRTARGDREAYTGLYEELAPSVYGIALRVLRDPAQAEEVAQEALLEVWRSAPSYRPGRGSVTTWACTIAHRRAVDRVRSVRASCEREQRVLREETARPEQVAEEVERTMEAARIRRALSALSAGQREALVLAYYCGYSQRRIAALLDLPLGTVKSRTRDGLLRLRSALCDEMTVTRPDPEEHPR</sequence>
<proteinExistence type="inferred from homology"/>
<dbReference type="Proteomes" id="UP001165041">
    <property type="component" value="Unassembled WGS sequence"/>
</dbReference>
<dbReference type="Gene3D" id="1.10.1740.10">
    <property type="match status" value="1"/>
</dbReference>
<evidence type="ECO:0000313" key="9">
    <source>
        <dbReference type="Proteomes" id="UP001165041"/>
    </source>
</evidence>
<reference evidence="8" key="1">
    <citation type="submission" date="2023-02" db="EMBL/GenBank/DDBJ databases">
        <title>Kitasatospora phosalacinea NBRC 14627.</title>
        <authorList>
            <person name="Ichikawa N."/>
            <person name="Sato H."/>
            <person name="Tonouchi N."/>
        </authorList>
    </citation>
    <scope>NUCLEOTIDE SEQUENCE</scope>
    <source>
        <strain evidence="8">NBRC 14627</strain>
    </source>
</reference>
<evidence type="ECO:0000256" key="1">
    <source>
        <dbReference type="ARBA" id="ARBA00010641"/>
    </source>
</evidence>
<dbReference type="RefSeq" id="WP_285737367.1">
    <property type="nucleotide sequence ID" value="NZ_BSSA01000012.1"/>
</dbReference>
<keyword evidence="2" id="KW-0805">Transcription regulation</keyword>
<dbReference type="InterPro" id="IPR039425">
    <property type="entry name" value="RNA_pol_sigma-70-like"/>
</dbReference>
<feature type="region of interest" description="Disordered" evidence="5">
    <location>
        <begin position="1"/>
        <end position="20"/>
    </location>
</feature>
<evidence type="ECO:0000259" key="6">
    <source>
        <dbReference type="Pfam" id="PF04542"/>
    </source>
</evidence>
<dbReference type="InterPro" id="IPR013324">
    <property type="entry name" value="RNA_pol_sigma_r3/r4-like"/>
</dbReference>
<organism evidence="8 9">
    <name type="scientific">Kitasatospora phosalacinea</name>
    <dbReference type="NCBI Taxonomy" id="2065"/>
    <lineage>
        <taxon>Bacteria</taxon>
        <taxon>Bacillati</taxon>
        <taxon>Actinomycetota</taxon>
        <taxon>Actinomycetes</taxon>
        <taxon>Kitasatosporales</taxon>
        <taxon>Streptomycetaceae</taxon>
        <taxon>Kitasatospora</taxon>
    </lineage>
</organism>
<dbReference type="CDD" id="cd06171">
    <property type="entry name" value="Sigma70_r4"/>
    <property type="match status" value="1"/>
</dbReference>
<dbReference type="InterPro" id="IPR013249">
    <property type="entry name" value="RNA_pol_sigma70_r4_t2"/>
</dbReference>
<gene>
    <name evidence="8" type="primary">rpoE</name>
    <name evidence="8" type="ORF">Kpho02_39130</name>
</gene>
<keyword evidence="3" id="KW-0731">Sigma factor</keyword>
<evidence type="ECO:0000256" key="5">
    <source>
        <dbReference type="SAM" id="MobiDB-lite"/>
    </source>
</evidence>
<dbReference type="SUPFAM" id="SSF88946">
    <property type="entry name" value="Sigma2 domain of RNA polymerase sigma factors"/>
    <property type="match status" value="1"/>
</dbReference>
<dbReference type="GO" id="GO:0003677">
    <property type="term" value="F:DNA binding"/>
    <property type="evidence" value="ECO:0007669"/>
    <property type="project" value="InterPro"/>
</dbReference>
<dbReference type="AlphaFoldDB" id="A0A9W6V154"/>
<dbReference type="GO" id="GO:0016987">
    <property type="term" value="F:sigma factor activity"/>
    <property type="evidence" value="ECO:0007669"/>
    <property type="project" value="UniProtKB-KW"/>
</dbReference>
<comment type="similarity">
    <text evidence="1">Belongs to the sigma-70 factor family. ECF subfamily.</text>
</comment>
<dbReference type="InterPro" id="IPR007627">
    <property type="entry name" value="RNA_pol_sigma70_r2"/>
</dbReference>
<feature type="domain" description="RNA polymerase sigma factor 70 region 4 type 2" evidence="7">
    <location>
        <begin position="142"/>
        <end position="193"/>
    </location>
</feature>
<dbReference type="InterPro" id="IPR036388">
    <property type="entry name" value="WH-like_DNA-bd_sf"/>
</dbReference>
<dbReference type="SUPFAM" id="SSF88659">
    <property type="entry name" value="Sigma3 and sigma4 domains of RNA polymerase sigma factors"/>
    <property type="match status" value="1"/>
</dbReference>
<accession>A0A9W6V154</accession>
<dbReference type="GO" id="GO:0006352">
    <property type="term" value="P:DNA-templated transcription initiation"/>
    <property type="evidence" value="ECO:0007669"/>
    <property type="project" value="InterPro"/>
</dbReference>
<dbReference type="InterPro" id="IPR014284">
    <property type="entry name" value="RNA_pol_sigma-70_dom"/>
</dbReference>